<evidence type="ECO:0008006" key="3">
    <source>
        <dbReference type="Google" id="ProtNLM"/>
    </source>
</evidence>
<name>A0A1B6KPC8_9HEMI</name>
<protein>
    <recommendedName>
        <fullName evidence="3">DUF2439 domain-containing protein</fullName>
    </recommendedName>
</protein>
<feature type="region of interest" description="Disordered" evidence="1">
    <location>
        <begin position="55"/>
        <end position="92"/>
    </location>
</feature>
<feature type="region of interest" description="Disordered" evidence="1">
    <location>
        <begin position="1"/>
        <end position="40"/>
    </location>
</feature>
<evidence type="ECO:0000313" key="2">
    <source>
        <dbReference type="EMBL" id="JAT13281.1"/>
    </source>
</evidence>
<accession>A0A1B6KPC8</accession>
<reference evidence="2" key="1">
    <citation type="submission" date="2015-11" db="EMBL/GenBank/DDBJ databases">
        <title>De novo transcriptome assembly of four potential Pierce s Disease insect vectors from Arizona vineyards.</title>
        <authorList>
            <person name="Tassone E.E."/>
        </authorList>
    </citation>
    <scope>NUCLEOTIDE SEQUENCE</scope>
</reference>
<feature type="compositionally biased region" description="Polar residues" evidence="1">
    <location>
        <begin position="145"/>
        <end position="157"/>
    </location>
</feature>
<dbReference type="EMBL" id="GEBQ01026696">
    <property type="protein sequence ID" value="JAT13281.1"/>
    <property type="molecule type" value="Transcribed_RNA"/>
</dbReference>
<gene>
    <name evidence="2" type="ORF">g.2787</name>
</gene>
<evidence type="ECO:0000256" key="1">
    <source>
        <dbReference type="SAM" id="MobiDB-lite"/>
    </source>
</evidence>
<feature type="region of interest" description="Disordered" evidence="1">
    <location>
        <begin position="138"/>
        <end position="157"/>
    </location>
</feature>
<feature type="compositionally biased region" description="Polar residues" evidence="1">
    <location>
        <begin position="1"/>
        <end position="11"/>
    </location>
</feature>
<dbReference type="AlphaFoldDB" id="A0A1B6KPC8"/>
<sequence>MRRSSAPSKSGRSFCPPGFLSSTNEKKTTPAAPSAPFENAARSTKSILSLIAKVKQTSEDTSADSNVSLLSNEGDKPLNSPAVLSENLHNQEKPVSDKRIFNVVYGKPSKKKHKTWEGDGILEVGEKSLTLKDGEGVVLGRGSGKKNSGSWREVLNT</sequence>
<organism evidence="2">
    <name type="scientific">Graphocephala atropunctata</name>
    <dbReference type="NCBI Taxonomy" id="36148"/>
    <lineage>
        <taxon>Eukaryota</taxon>
        <taxon>Metazoa</taxon>
        <taxon>Ecdysozoa</taxon>
        <taxon>Arthropoda</taxon>
        <taxon>Hexapoda</taxon>
        <taxon>Insecta</taxon>
        <taxon>Pterygota</taxon>
        <taxon>Neoptera</taxon>
        <taxon>Paraneoptera</taxon>
        <taxon>Hemiptera</taxon>
        <taxon>Auchenorrhyncha</taxon>
        <taxon>Membracoidea</taxon>
        <taxon>Cicadellidae</taxon>
        <taxon>Cicadellinae</taxon>
        <taxon>Cicadellini</taxon>
        <taxon>Graphocephala</taxon>
    </lineage>
</organism>
<proteinExistence type="predicted"/>
<feature type="compositionally biased region" description="Polar residues" evidence="1">
    <location>
        <begin position="59"/>
        <end position="71"/>
    </location>
</feature>